<dbReference type="GO" id="GO:0003860">
    <property type="term" value="F:3-hydroxyisobutyryl-CoA hydrolase activity"/>
    <property type="evidence" value="ECO:0007669"/>
    <property type="project" value="UniProtKB-EC"/>
</dbReference>
<dbReference type="EMBL" id="FOCO01000003">
    <property type="protein sequence ID" value="SEM84643.1"/>
    <property type="molecule type" value="Genomic_DNA"/>
</dbReference>
<dbReference type="Pfam" id="PF16113">
    <property type="entry name" value="ECH_2"/>
    <property type="match status" value="1"/>
</dbReference>
<organism evidence="5 6">
    <name type="scientific">Pseudorhodobacter antarcticus</name>
    <dbReference type="NCBI Taxonomy" id="1077947"/>
    <lineage>
        <taxon>Bacteria</taxon>
        <taxon>Pseudomonadati</taxon>
        <taxon>Pseudomonadota</taxon>
        <taxon>Alphaproteobacteria</taxon>
        <taxon>Rhodobacterales</taxon>
        <taxon>Paracoccaceae</taxon>
        <taxon>Pseudorhodobacter</taxon>
    </lineage>
</organism>
<dbReference type="AlphaFoldDB" id="A0A1H8BPB1"/>
<dbReference type="Proteomes" id="UP000183002">
    <property type="component" value="Unassembled WGS sequence"/>
</dbReference>
<dbReference type="GO" id="GO:0006574">
    <property type="term" value="P:L-valine catabolic process"/>
    <property type="evidence" value="ECO:0007669"/>
    <property type="project" value="TreeGrafter"/>
</dbReference>
<evidence type="ECO:0000256" key="1">
    <source>
        <dbReference type="ARBA" id="ARBA00001709"/>
    </source>
</evidence>
<dbReference type="RefSeq" id="WP_050520212.1">
    <property type="nucleotide sequence ID" value="NZ_FOCO01000003.1"/>
</dbReference>
<evidence type="ECO:0000313" key="5">
    <source>
        <dbReference type="EMBL" id="SEM84643.1"/>
    </source>
</evidence>
<feature type="domain" description="Enoyl-CoA hydratase/isomerase" evidence="4">
    <location>
        <begin position="10"/>
        <end position="329"/>
    </location>
</feature>
<dbReference type="SUPFAM" id="SSF52096">
    <property type="entry name" value="ClpP/crotonase"/>
    <property type="match status" value="1"/>
</dbReference>
<gene>
    <name evidence="5" type="ORF">SAMN05216227_100399</name>
</gene>
<evidence type="ECO:0000256" key="3">
    <source>
        <dbReference type="ARBA" id="ARBA00022801"/>
    </source>
</evidence>
<evidence type="ECO:0000313" key="6">
    <source>
        <dbReference type="Proteomes" id="UP000183002"/>
    </source>
</evidence>
<sequence length="344" mass="36054">MIDIRVEGRCGRVTLARPEALNALSEAMCIALDAALVAWADGDAVDLVVIDAVGARAFCAGGDIAALYAAGIAGDFAHGTDFWRREYRMNLAIAAYAKPVVSLMQGFTMGGGVGVGCHARHRVVGETSQIAMPECGIGLVPDVGGSFLLALAPGRLGEYLGTTGARMGPADAIYAGFADIFVPEAAWPAMIDALVAEGISALARFDAVPPAGVLAEMQGAIDRNFGGETLGDILRALRHEDSDFARDALAALGRVSPLAASAAVEMQHRLGDSPTLPRALELEYRFTFRAQEKGDFLEGIRAMVIDKDRAPTWLHRDIETVSGAQVAAMLAPLGAMKWTSGDAA</sequence>
<dbReference type="GO" id="GO:0005829">
    <property type="term" value="C:cytosol"/>
    <property type="evidence" value="ECO:0007669"/>
    <property type="project" value="TreeGrafter"/>
</dbReference>
<dbReference type="InterPro" id="IPR045004">
    <property type="entry name" value="ECH_dom"/>
</dbReference>
<dbReference type="InterPro" id="IPR032259">
    <property type="entry name" value="HIBYL-CoA-H"/>
</dbReference>
<comment type="catalytic activity">
    <reaction evidence="1">
        <text>3-hydroxy-2-methylpropanoyl-CoA + H2O = 3-hydroxy-2-methylpropanoate + CoA + H(+)</text>
        <dbReference type="Rhea" id="RHEA:20888"/>
        <dbReference type="ChEBI" id="CHEBI:11805"/>
        <dbReference type="ChEBI" id="CHEBI:15377"/>
        <dbReference type="ChEBI" id="CHEBI:15378"/>
        <dbReference type="ChEBI" id="CHEBI:57287"/>
        <dbReference type="ChEBI" id="CHEBI:57340"/>
        <dbReference type="EC" id="3.1.2.4"/>
    </reaction>
</comment>
<name>A0A1H8BPB1_9RHOB</name>
<dbReference type="Gene3D" id="3.90.226.10">
    <property type="entry name" value="2-enoyl-CoA Hydratase, Chain A, domain 1"/>
    <property type="match status" value="1"/>
</dbReference>
<evidence type="ECO:0000259" key="4">
    <source>
        <dbReference type="Pfam" id="PF16113"/>
    </source>
</evidence>
<keyword evidence="6" id="KW-1185">Reference proteome</keyword>
<dbReference type="NCBIfam" id="NF004127">
    <property type="entry name" value="PRK05617.1"/>
    <property type="match status" value="1"/>
</dbReference>
<protein>
    <recommendedName>
        <fullName evidence="2">3-hydroxyisobutyryl-CoA hydrolase</fullName>
        <ecNumber evidence="2">3.1.2.4</ecNumber>
    </recommendedName>
</protein>
<keyword evidence="3" id="KW-0378">Hydrolase</keyword>
<dbReference type="EC" id="3.1.2.4" evidence="2"/>
<dbReference type="OrthoDB" id="9790967at2"/>
<dbReference type="STRING" id="1077947.SAMN05216227_100399"/>
<dbReference type="PANTHER" id="PTHR43176:SF3">
    <property type="entry name" value="3-HYDROXYISOBUTYRYL-COA HYDROLASE, MITOCHONDRIAL"/>
    <property type="match status" value="1"/>
</dbReference>
<dbReference type="PANTHER" id="PTHR43176">
    <property type="entry name" value="3-HYDROXYISOBUTYRYL-COA HYDROLASE-RELATED"/>
    <property type="match status" value="1"/>
</dbReference>
<evidence type="ECO:0000256" key="2">
    <source>
        <dbReference type="ARBA" id="ARBA00011915"/>
    </source>
</evidence>
<dbReference type="InterPro" id="IPR029045">
    <property type="entry name" value="ClpP/crotonase-like_dom_sf"/>
</dbReference>
<reference evidence="5 6" key="1">
    <citation type="submission" date="2016-10" db="EMBL/GenBank/DDBJ databases">
        <authorList>
            <person name="de Groot N.N."/>
        </authorList>
    </citation>
    <scope>NUCLEOTIDE SEQUENCE [LARGE SCALE GENOMIC DNA]</scope>
    <source>
        <strain evidence="5 6">CGMCC 1.10836</strain>
    </source>
</reference>
<proteinExistence type="predicted"/>
<accession>A0A1H8BPB1</accession>
<dbReference type="CDD" id="cd06558">
    <property type="entry name" value="crotonase-like"/>
    <property type="match status" value="1"/>
</dbReference>